<dbReference type="AlphaFoldDB" id="A0A2W7THL5"/>
<dbReference type="PANTHER" id="PTHR43640">
    <property type="entry name" value="OS07G0260300 PROTEIN"/>
    <property type="match status" value="1"/>
</dbReference>
<name>A0A2W7THL5_9BACT</name>
<dbReference type="CDD" id="cd02966">
    <property type="entry name" value="TlpA_like_family"/>
    <property type="match status" value="1"/>
</dbReference>
<evidence type="ECO:0000256" key="1">
    <source>
        <dbReference type="ARBA" id="ARBA00004196"/>
    </source>
</evidence>
<dbReference type="InterPro" id="IPR036249">
    <property type="entry name" value="Thioredoxin-like_sf"/>
</dbReference>
<dbReference type="InterPro" id="IPR013766">
    <property type="entry name" value="Thioredoxin_domain"/>
</dbReference>
<dbReference type="PANTHER" id="PTHR43640:SF1">
    <property type="entry name" value="THIOREDOXIN-DEPENDENT PEROXIREDOXIN"/>
    <property type="match status" value="1"/>
</dbReference>
<comment type="subcellular location">
    <subcellularLocation>
        <location evidence="1">Cell envelope</location>
    </subcellularLocation>
</comment>
<proteinExistence type="predicted"/>
<dbReference type="GO" id="GO:0030313">
    <property type="term" value="C:cell envelope"/>
    <property type="evidence" value="ECO:0007669"/>
    <property type="project" value="UniProtKB-SubCell"/>
</dbReference>
<evidence type="ECO:0000256" key="4">
    <source>
        <dbReference type="SAM" id="SignalP"/>
    </source>
</evidence>
<keyword evidence="2" id="KW-0201">Cytochrome c-type biogenesis</keyword>
<dbReference type="CDD" id="cd02969">
    <property type="entry name" value="PRX_like1"/>
    <property type="match status" value="1"/>
</dbReference>
<organism evidence="6 7">
    <name type="scientific">Hydrotalea sandarakina</name>
    <dbReference type="NCBI Taxonomy" id="1004304"/>
    <lineage>
        <taxon>Bacteria</taxon>
        <taxon>Pseudomonadati</taxon>
        <taxon>Bacteroidota</taxon>
        <taxon>Chitinophagia</taxon>
        <taxon>Chitinophagales</taxon>
        <taxon>Chitinophagaceae</taxon>
        <taxon>Hydrotalea</taxon>
    </lineage>
</organism>
<dbReference type="InterPro" id="IPR013740">
    <property type="entry name" value="Redoxin"/>
</dbReference>
<dbReference type="PROSITE" id="PS00194">
    <property type="entry name" value="THIOREDOXIN_1"/>
    <property type="match status" value="1"/>
</dbReference>
<dbReference type="PROSITE" id="PS51352">
    <property type="entry name" value="THIOREDOXIN_2"/>
    <property type="match status" value="2"/>
</dbReference>
<dbReference type="InterPro" id="IPR017937">
    <property type="entry name" value="Thioredoxin_CS"/>
</dbReference>
<dbReference type="Gene3D" id="3.40.30.10">
    <property type="entry name" value="Glutaredoxin"/>
    <property type="match status" value="2"/>
</dbReference>
<comment type="caution">
    <text evidence="6">The sequence shown here is derived from an EMBL/GenBank/DDBJ whole genome shotgun (WGS) entry which is preliminary data.</text>
</comment>
<evidence type="ECO:0000313" key="7">
    <source>
        <dbReference type="Proteomes" id="UP000249720"/>
    </source>
</evidence>
<feature type="chain" id="PRO_5015893758" evidence="4">
    <location>
        <begin position="20"/>
        <end position="375"/>
    </location>
</feature>
<keyword evidence="3" id="KW-0676">Redox-active center</keyword>
<reference evidence="6 7" key="1">
    <citation type="submission" date="2018-06" db="EMBL/GenBank/DDBJ databases">
        <title>Genomic Encyclopedia of Archaeal and Bacterial Type Strains, Phase II (KMG-II): from individual species to whole genera.</title>
        <authorList>
            <person name="Goeker M."/>
        </authorList>
    </citation>
    <scope>NUCLEOTIDE SEQUENCE [LARGE SCALE GENOMIC DNA]</scope>
    <source>
        <strain evidence="6 7">DSM 23241</strain>
    </source>
</reference>
<feature type="signal peptide" evidence="4">
    <location>
        <begin position="1"/>
        <end position="19"/>
    </location>
</feature>
<dbReference type="RefSeq" id="WP_111294786.1">
    <property type="nucleotide sequence ID" value="NZ_QKZV01000004.1"/>
</dbReference>
<protein>
    <submittedName>
        <fullName evidence="6">Peroxiredoxin</fullName>
    </submittedName>
</protein>
<dbReference type="SUPFAM" id="SSF52833">
    <property type="entry name" value="Thioredoxin-like"/>
    <property type="match status" value="2"/>
</dbReference>
<evidence type="ECO:0000256" key="2">
    <source>
        <dbReference type="ARBA" id="ARBA00022748"/>
    </source>
</evidence>
<dbReference type="GO" id="GO:0016491">
    <property type="term" value="F:oxidoreductase activity"/>
    <property type="evidence" value="ECO:0007669"/>
    <property type="project" value="InterPro"/>
</dbReference>
<dbReference type="OrthoDB" id="9809746at2"/>
<keyword evidence="4" id="KW-0732">Signal</keyword>
<accession>A0A2W7THL5</accession>
<dbReference type="GO" id="GO:0017004">
    <property type="term" value="P:cytochrome complex assembly"/>
    <property type="evidence" value="ECO:0007669"/>
    <property type="project" value="UniProtKB-KW"/>
</dbReference>
<dbReference type="EMBL" id="QKZV01000004">
    <property type="protein sequence ID" value="PZX62772.1"/>
    <property type="molecule type" value="Genomic_DNA"/>
</dbReference>
<dbReference type="Proteomes" id="UP000249720">
    <property type="component" value="Unassembled WGS sequence"/>
</dbReference>
<dbReference type="InterPro" id="IPR047262">
    <property type="entry name" value="PRX-like1"/>
</dbReference>
<evidence type="ECO:0000313" key="6">
    <source>
        <dbReference type="EMBL" id="PZX62772.1"/>
    </source>
</evidence>
<gene>
    <name evidence="6" type="ORF">LX80_01466</name>
</gene>
<evidence type="ECO:0000259" key="5">
    <source>
        <dbReference type="PROSITE" id="PS51352"/>
    </source>
</evidence>
<evidence type="ECO:0000256" key="3">
    <source>
        <dbReference type="ARBA" id="ARBA00023284"/>
    </source>
</evidence>
<sequence length="375" mass="42077">MKKMLILLFVILQTNVTIANRNTFSEHPTLPIGAPAPDFKLPATDGKWYSLSSFKNAKILVVVFTCNHCPTAQAYEDKIIALTNRYKDKGVAVVAIMPNDPKSIRLDELGYTDLSDSFDEMKIRAAEKHFNFPYLYDGDNQEVSKKYGPIATPHVFIFDAERKLRYSGRVDDTEKPGKTPKHTDAANAIDEILAGKPVTVSTTKVFGCSIKWAEKSNWITLAQQQWAAEPVSLNAVSIDSIKALLKNTSNKLRLINVWATWCGPCVTEFPEFITMNRMYRGRDFEFVSISADDPSKQAKALDFLKLQQASCKNYILNTDDKYALIDAIDPKWQGALPYTILVEPGGKIVYAHEGAIDPSTLKKIIVDNAYIGRYY</sequence>
<feature type="domain" description="Thioredoxin" evidence="5">
    <location>
        <begin position="30"/>
        <end position="194"/>
    </location>
</feature>
<feature type="domain" description="Thioredoxin" evidence="5">
    <location>
        <begin position="222"/>
        <end position="370"/>
    </location>
</feature>
<keyword evidence="7" id="KW-1185">Reference proteome</keyword>
<dbReference type="Pfam" id="PF08534">
    <property type="entry name" value="Redoxin"/>
    <property type="match status" value="2"/>
</dbReference>